<dbReference type="Proteomes" id="UP001497535">
    <property type="component" value="Unassembled WGS sequence"/>
</dbReference>
<comment type="caution">
    <text evidence="1">The sequence shown here is derived from an EMBL/GenBank/DDBJ whole genome shotgun (WGS) entry which is preliminary data.</text>
</comment>
<name>A0ACB0ZJW9_MELEN</name>
<keyword evidence="2" id="KW-1185">Reference proteome</keyword>
<organism evidence="1 2">
    <name type="scientific">Meloidogyne enterolobii</name>
    <name type="common">Root-knot nematode worm</name>
    <name type="synonym">Meloidogyne mayaguensis</name>
    <dbReference type="NCBI Taxonomy" id="390850"/>
    <lineage>
        <taxon>Eukaryota</taxon>
        <taxon>Metazoa</taxon>
        <taxon>Ecdysozoa</taxon>
        <taxon>Nematoda</taxon>
        <taxon>Chromadorea</taxon>
        <taxon>Rhabditida</taxon>
        <taxon>Tylenchina</taxon>
        <taxon>Tylenchomorpha</taxon>
        <taxon>Tylenchoidea</taxon>
        <taxon>Meloidogynidae</taxon>
        <taxon>Meloidogyninae</taxon>
        <taxon>Meloidogyne</taxon>
    </lineage>
</organism>
<evidence type="ECO:0000313" key="2">
    <source>
        <dbReference type="Proteomes" id="UP001497535"/>
    </source>
</evidence>
<proteinExistence type="predicted"/>
<sequence>MHYPMNLFCLLIFVVIVNSIPNYYEILKVSKDASTREIKTAYKRLMLRYHPDKNKDNPDALEYSKKIIEAYGILCDEKNRMEYDKEVNKSSGSPTTFGESSPSSSGSATTSGESSPSSSGSPTTSGESSPSSVGSPTTSGESSPSSVGSPTTSGESSPSSVGSPTTSGESSPSSVGSPTTSGESSPSSSGSPTTSGESSPSSDGSYPTFAGSSPKRKKARTNFGISYYYTFLPHD</sequence>
<protein>
    <submittedName>
        <fullName evidence="1">Uncharacterized protein</fullName>
    </submittedName>
</protein>
<dbReference type="EMBL" id="CAVMJV010000038">
    <property type="protein sequence ID" value="CAK5079401.1"/>
    <property type="molecule type" value="Genomic_DNA"/>
</dbReference>
<reference evidence="1" key="1">
    <citation type="submission" date="2023-11" db="EMBL/GenBank/DDBJ databases">
        <authorList>
            <person name="Poullet M."/>
        </authorList>
    </citation>
    <scope>NUCLEOTIDE SEQUENCE</scope>
    <source>
        <strain evidence="1">E1834</strain>
    </source>
</reference>
<accession>A0ACB0ZJW9</accession>
<evidence type="ECO:0000313" key="1">
    <source>
        <dbReference type="EMBL" id="CAK5079401.1"/>
    </source>
</evidence>
<gene>
    <name evidence="1" type="ORF">MENTE1834_LOCUS26511</name>
</gene>